<evidence type="ECO:0000313" key="3">
    <source>
        <dbReference type="Proteomes" id="UP000199607"/>
    </source>
</evidence>
<dbReference type="Pfam" id="PF12680">
    <property type="entry name" value="SnoaL_2"/>
    <property type="match status" value="1"/>
</dbReference>
<evidence type="ECO:0000259" key="1">
    <source>
        <dbReference type="Pfam" id="PF12680"/>
    </source>
</evidence>
<reference evidence="3" key="1">
    <citation type="submission" date="2016-10" db="EMBL/GenBank/DDBJ databases">
        <authorList>
            <person name="Varghese N."/>
            <person name="Submissions S."/>
        </authorList>
    </citation>
    <scope>NUCLEOTIDE SEQUENCE [LARGE SCALE GENOMIC DNA]</scope>
    <source>
        <strain evidence="3">CGMCC 1.7738</strain>
    </source>
</reference>
<accession>A0A1I4B2A1</accession>
<dbReference type="InterPro" id="IPR032710">
    <property type="entry name" value="NTF2-like_dom_sf"/>
</dbReference>
<organism evidence="2 3">
    <name type="scientific">Halogranum rubrum</name>
    <dbReference type="NCBI Taxonomy" id="553466"/>
    <lineage>
        <taxon>Archaea</taxon>
        <taxon>Methanobacteriati</taxon>
        <taxon>Methanobacteriota</taxon>
        <taxon>Stenosarchaea group</taxon>
        <taxon>Halobacteria</taxon>
        <taxon>Halobacteriales</taxon>
        <taxon>Haloferacaceae</taxon>
    </lineage>
</organism>
<dbReference type="Proteomes" id="UP000199607">
    <property type="component" value="Unassembled WGS sequence"/>
</dbReference>
<feature type="domain" description="SnoaL-like" evidence="1">
    <location>
        <begin position="12"/>
        <end position="117"/>
    </location>
</feature>
<dbReference type="AlphaFoldDB" id="A0A1I4B2A1"/>
<dbReference type="InterPro" id="IPR037401">
    <property type="entry name" value="SnoaL-like"/>
</dbReference>
<dbReference type="SUPFAM" id="SSF54427">
    <property type="entry name" value="NTF2-like"/>
    <property type="match status" value="1"/>
</dbReference>
<dbReference type="Gene3D" id="3.10.450.50">
    <property type="match status" value="1"/>
</dbReference>
<keyword evidence="3" id="KW-1185">Reference proteome</keyword>
<dbReference type="STRING" id="553466.SAMN04487950_0222"/>
<evidence type="ECO:0000313" key="2">
    <source>
        <dbReference type="EMBL" id="SFK62201.1"/>
    </source>
</evidence>
<gene>
    <name evidence="2" type="ORF">SAMN04487950_0222</name>
</gene>
<protein>
    <recommendedName>
        <fullName evidence="1">SnoaL-like domain-containing protein</fullName>
    </recommendedName>
</protein>
<dbReference type="RefSeq" id="WP_089864629.1">
    <property type="nucleotide sequence ID" value="NZ_FOTC01000001.1"/>
</dbReference>
<sequence>MAATAKRNVEMVEEMYDAFNRGDVDDVLAGMADDVTWVEPEGDPLSAGTYRGPAAVMSRVFAPLDEAYETFTVTPARYIDAGDIVVAEGTMVGTTLDGTSFEVPFVHLCELHNGKLRKFTNYMDTALLQQVLEP</sequence>
<dbReference type="EMBL" id="FOTC01000001">
    <property type="protein sequence ID" value="SFK62201.1"/>
    <property type="molecule type" value="Genomic_DNA"/>
</dbReference>
<dbReference type="PANTHER" id="PTHR41252:SF1">
    <property type="entry name" value="BLR2505 PROTEIN"/>
    <property type="match status" value="1"/>
</dbReference>
<proteinExistence type="predicted"/>
<name>A0A1I4B2A1_9EURY</name>
<dbReference type="PANTHER" id="PTHR41252">
    <property type="entry name" value="BLR2505 PROTEIN"/>
    <property type="match status" value="1"/>
</dbReference>